<dbReference type="EMBL" id="VYSG01000002">
    <property type="protein sequence ID" value="NEG70063.1"/>
    <property type="molecule type" value="Genomic_DNA"/>
</dbReference>
<evidence type="ECO:0000313" key="2">
    <source>
        <dbReference type="EMBL" id="NEG70063.1"/>
    </source>
</evidence>
<evidence type="ECO:0000259" key="1">
    <source>
        <dbReference type="Pfam" id="PF01636"/>
    </source>
</evidence>
<dbReference type="RefSeq" id="WP_163227665.1">
    <property type="nucleotide sequence ID" value="NZ_VYSG01000002.1"/>
</dbReference>
<dbReference type="InterPro" id="IPR011009">
    <property type="entry name" value="Kinase-like_dom_sf"/>
</dbReference>
<dbReference type="Proteomes" id="UP000469292">
    <property type="component" value="Unassembled WGS sequence"/>
</dbReference>
<dbReference type="Pfam" id="PF01636">
    <property type="entry name" value="APH"/>
    <property type="match status" value="1"/>
</dbReference>
<dbReference type="AlphaFoldDB" id="A0A6I5NI86"/>
<dbReference type="InterPro" id="IPR002575">
    <property type="entry name" value="Aminoglycoside_PTrfase"/>
</dbReference>
<dbReference type="SUPFAM" id="SSF56112">
    <property type="entry name" value="Protein kinase-like (PK-like)"/>
    <property type="match status" value="1"/>
</dbReference>
<evidence type="ECO:0000313" key="3">
    <source>
        <dbReference type="Proteomes" id="UP000469292"/>
    </source>
</evidence>
<organism evidence="2 3">
    <name type="scientific">Bifidobacterium choloepi</name>
    <dbReference type="NCBI Taxonomy" id="2614131"/>
    <lineage>
        <taxon>Bacteria</taxon>
        <taxon>Bacillati</taxon>
        <taxon>Actinomycetota</taxon>
        <taxon>Actinomycetes</taxon>
        <taxon>Bifidobacteriales</taxon>
        <taxon>Bifidobacteriaceae</taxon>
        <taxon>Bifidobacterium</taxon>
    </lineage>
</organism>
<keyword evidence="2" id="KW-0808">Transferase</keyword>
<feature type="domain" description="Aminoglycoside phosphotransferase" evidence="1">
    <location>
        <begin position="22"/>
        <end position="268"/>
    </location>
</feature>
<reference evidence="2 3" key="1">
    <citation type="submission" date="2019-09" db="EMBL/GenBank/DDBJ databases">
        <title>Phylogenetic characterization of a novel taxon of the genus Bifidobacterium: Bifidobacterium choloepi sp. nov.</title>
        <authorList>
            <person name="Modesto M."/>
            <person name="Satti M."/>
        </authorList>
    </citation>
    <scope>NUCLEOTIDE SEQUENCE [LARGE SCALE GENOMIC DNA]</scope>
    <source>
        <strain evidence="2 3">BRDM6</strain>
    </source>
</reference>
<dbReference type="PANTHER" id="PTHR21064:SF5">
    <property type="entry name" value="SLR1880 PROTEIN"/>
    <property type="match status" value="1"/>
</dbReference>
<proteinExistence type="predicted"/>
<comment type="caution">
    <text evidence="2">The sequence shown here is derived from an EMBL/GenBank/DDBJ whole genome shotgun (WGS) entry which is preliminary data.</text>
</comment>
<protein>
    <submittedName>
        <fullName evidence="2">Aminoglycoside phosphotransferase family protein</fullName>
    </submittedName>
</protein>
<name>A0A6I5NI86_9BIFI</name>
<dbReference type="InterPro" id="IPR050249">
    <property type="entry name" value="Pseudomonas-type_ThrB"/>
</dbReference>
<gene>
    <name evidence="2" type="ORF">F6S87_05555</name>
</gene>
<keyword evidence="3" id="KW-1185">Reference proteome</keyword>
<accession>A0A6I5NI86</accession>
<dbReference type="Gene3D" id="3.90.1200.10">
    <property type="match status" value="1"/>
</dbReference>
<dbReference type="GO" id="GO:0016740">
    <property type="term" value="F:transferase activity"/>
    <property type="evidence" value="ECO:0007669"/>
    <property type="project" value="UniProtKB-KW"/>
</dbReference>
<dbReference type="PANTHER" id="PTHR21064">
    <property type="entry name" value="AMINOGLYCOSIDE PHOSPHOTRANSFERASE DOMAIN-CONTAINING PROTEIN-RELATED"/>
    <property type="match status" value="1"/>
</dbReference>
<sequence>MTDITTLRDVAGQFRLDGDVADVQPYGDGHINVTYLVTTEVAGDDGNVTSGPRYIMQKMNTEAFPDTARLMHNIELVTAFLKDRGQETLEIVPALTGESYLKNDAGAWRLYRFIEGTTSYNLAETPAIFRAAGAAFGQFQNDLAEFDASLLTETIERFHDTPNRYRNFLAAVRNDVAGRADGVRGEIGFYMGRADEFATIMDGLADGTIPLRVTHNDTKLNNILMDAGTGDARAIIDLDTVMPGSLLFDYGDSIRFGASTALEDEPDLSKVHFSAELFRAYTEGYLGKVGGSITERELELLPTGAKMMTMECGMRFLTDYLEGDHYFATKYPEHNLVRAHTQMKLVEEMEEQWDDMAAIVRDVMRETSVEQCGEAA</sequence>